<accession>A0A2P2J7Y4</accession>
<dbReference type="AlphaFoldDB" id="A0A2P2J7Y4"/>
<sequence length="23" mass="2584">MSRIIVKHSTLGNYFARSIACLC</sequence>
<reference evidence="1" key="1">
    <citation type="submission" date="2018-02" db="EMBL/GenBank/DDBJ databases">
        <title>Rhizophora mucronata_Transcriptome.</title>
        <authorList>
            <person name="Meera S.P."/>
            <person name="Sreeshan A."/>
            <person name="Augustine A."/>
        </authorList>
    </citation>
    <scope>NUCLEOTIDE SEQUENCE</scope>
    <source>
        <tissue evidence="1">Leaf</tissue>
    </source>
</reference>
<organism evidence="1">
    <name type="scientific">Rhizophora mucronata</name>
    <name type="common">Asiatic mangrove</name>
    <dbReference type="NCBI Taxonomy" id="61149"/>
    <lineage>
        <taxon>Eukaryota</taxon>
        <taxon>Viridiplantae</taxon>
        <taxon>Streptophyta</taxon>
        <taxon>Embryophyta</taxon>
        <taxon>Tracheophyta</taxon>
        <taxon>Spermatophyta</taxon>
        <taxon>Magnoliopsida</taxon>
        <taxon>eudicotyledons</taxon>
        <taxon>Gunneridae</taxon>
        <taxon>Pentapetalae</taxon>
        <taxon>rosids</taxon>
        <taxon>fabids</taxon>
        <taxon>Malpighiales</taxon>
        <taxon>Rhizophoraceae</taxon>
        <taxon>Rhizophora</taxon>
    </lineage>
</organism>
<protein>
    <submittedName>
        <fullName evidence="1">Uncharacterized protein</fullName>
    </submittedName>
</protein>
<evidence type="ECO:0000313" key="1">
    <source>
        <dbReference type="EMBL" id="MBW89596.1"/>
    </source>
</evidence>
<proteinExistence type="predicted"/>
<dbReference type="EMBL" id="GGEC01009113">
    <property type="protein sequence ID" value="MBW89596.1"/>
    <property type="molecule type" value="Transcribed_RNA"/>
</dbReference>
<name>A0A2P2J7Y4_RHIMU</name>